<gene>
    <name evidence="1" type="ORF">Cni_G02586</name>
</gene>
<evidence type="ECO:0000313" key="2">
    <source>
        <dbReference type="Proteomes" id="UP001327560"/>
    </source>
</evidence>
<evidence type="ECO:0000313" key="1">
    <source>
        <dbReference type="EMBL" id="WOK93885.1"/>
    </source>
</evidence>
<keyword evidence="2" id="KW-1185">Reference proteome</keyword>
<organism evidence="1 2">
    <name type="scientific">Canna indica</name>
    <name type="common">Indian-shot</name>
    <dbReference type="NCBI Taxonomy" id="4628"/>
    <lineage>
        <taxon>Eukaryota</taxon>
        <taxon>Viridiplantae</taxon>
        <taxon>Streptophyta</taxon>
        <taxon>Embryophyta</taxon>
        <taxon>Tracheophyta</taxon>
        <taxon>Spermatophyta</taxon>
        <taxon>Magnoliopsida</taxon>
        <taxon>Liliopsida</taxon>
        <taxon>Zingiberales</taxon>
        <taxon>Cannaceae</taxon>
        <taxon>Canna</taxon>
    </lineage>
</organism>
<dbReference type="Proteomes" id="UP001327560">
    <property type="component" value="Chromosome 1"/>
</dbReference>
<accession>A0AAQ3Q031</accession>
<sequence>MVADKIEEDVVAAAGGSAVGNRKLLSIDGGFPEWLSAGAWTAAVVASPEEIQADAVVAQDGSGTHSTIRKSIAFVSLASNGGGTKVKKRRRRR</sequence>
<protein>
    <submittedName>
        <fullName evidence="1">Uncharacterized protein</fullName>
    </submittedName>
</protein>
<dbReference type="EMBL" id="CP136890">
    <property type="protein sequence ID" value="WOK93885.1"/>
    <property type="molecule type" value="Genomic_DNA"/>
</dbReference>
<name>A0AAQ3Q031_9LILI</name>
<dbReference type="AlphaFoldDB" id="A0AAQ3Q031"/>
<proteinExistence type="predicted"/>
<reference evidence="1 2" key="1">
    <citation type="submission" date="2023-10" db="EMBL/GenBank/DDBJ databases">
        <title>Chromosome-scale genome assembly provides insights into flower coloration mechanisms of Canna indica.</title>
        <authorList>
            <person name="Li C."/>
        </authorList>
    </citation>
    <scope>NUCLEOTIDE SEQUENCE [LARGE SCALE GENOMIC DNA]</scope>
    <source>
        <tissue evidence="1">Flower</tissue>
    </source>
</reference>